<evidence type="ECO:0000256" key="1">
    <source>
        <dbReference type="ARBA" id="ARBA00004141"/>
    </source>
</evidence>
<evidence type="ECO:0000256" key="5">
    <source>
        <dbReference type="SAM" id="Phobius"/>
    </source>
</evidence>
<dbReference type="GO" id="GO:0016020">
    <property type="term" value="C:membrane"/>
    <property type="evidence" value="ECO:0007669"/>
    <property type="project" value="UniProtKB-SubCell"/>
</dbReference>
<feature type="transmembrane region" description="Helical" evidence="5">
    <location>
        <begin position="101"/>
        <end position="123"/>
    </location>
</feature>
<evidence type="ECO:0000313" key="7">
    <source>
        <dbReference type="EMBL" id="AVP97617.1"/>
    </source>
</evidence>
<evidence type="ECO:0000256" key="2">
    <source>
        <dbReference type="ARBA" id="ARBA00022692"/>
    </source>
</evidence>
<keyword evidence="8" id="KW-1185">Reference proteome</keyword>
<keyword evidence="3 5" id="KW-1133">Transmembrane helix</keyword>
<feature type="transmembrane region" description="Helical" evidence="5">
    <location>
        <begin position="339"/>
        <end position="369"/>
    </location>
</feature>
<sequence>MRASPSPPFWHLYVPKLVSVLRRGYGWADFRGDLVAALTVAVVALPLSMALAIASGASPEKGLHTAIIAGFLISALGGSRVQIGGPTAAFIPVVFVVIEKFGYGGLILCTLLAGLMLIAAGLLRLGTLMKFVPQPVIVGFTAGIAVTILSSQVKDALGLDVAKVPAEFFARWQTYLDHLPSADLATIALTVGCIIAILVLRKIRQTAPVFLIVVLLGSLLVAVFGWDVSTIATRFPGGIPSSLPSFAVPVIPFERTMELFPASFTIAFLAGVESLLSAVVADGMIGGRHRSNAELVGQGVANVASALFGGLPATGAISRTATNVRAGARSPIAGMLHTVFLLVFMLVATRWMGYVPLPVLAAVLLVVAWNMAELQHIRHLMRGPLGDRLVLLVTFALTVMFDLTIAIEVGVVLASFLFMHRMSQMVEIASGEKLIEEDEPDSLEARPDPRAGLPAGVEVFQISGPLFYAVTYRLDDVLDQLFSPPQWFILRLDGVPMTDASGATALKQFLDRCQKQQIKVIFVGLREQPKRVLHDMHVLEHPQLIAHVATLAEAKARVSAP</sequence>
<feature type="transmembrane region" description="Helical" evidence="5">
    <location>
        <begin position="135"/>
        <end position="153"/>
    </location>
</feature>
<dbReference type="Gene3D" id="3.30.750.24">
    <property type="entry name" value="STAS domain"/>
    <property type="match status" value="1"/>
</dbReference>
<proteinExistence type="predicted"/>
<accession>A0A2P1PRY8</accession>
<dbReference type="SUPFAM" id="SSF52091">
    <property type="entry name" value="SpoIIaa-like"/>
    <property type="match status" value="1"/>
</dbReference>
<evidence type="ECO:0000256" key="3">
    <source>
        <dbReference type="ARBA" id="ARBA00022989"/>
    </source>
</evidence>
<dbReference type="InterPro" id="IPR036513">
    <property type="entry name" value="STAS_dom_sf"/>
</dbReference>
<comment type="subcellular location">
    <subcellularLocation>
        <location evidence="1">Membrane</location>
        <topology evidence="1">Multi-pass membrane protein</topology>
    </subcellularLocation>
</comment>
<organism evidence="7 8">
    <name type="scientific">Ahniella affigens</name>
    <dbReference type="NCBI Taxonomy" id="2021234"/>
    <lineage>
        <taxon>Bacteria</taxon>
        <taxon>Pseudomonadati</taxon>
        <taxon>Pseudomonadota</taxon>
        <taxon>Gammaproteobacteria</taxon>
        <taxon>Lysobacterales</taxon>
        <taxon>Rhodanobacteraceae</taxon>
        <taxon>Ahniella</taxon>
    </lineage>
</organism>
<dbReference type="CDD" id="cd07042">
    <property type="entry name" value="STAS_SulP_like_sulfate_transporter"/>
    <property type="match status" value="1"/>
</dbReference>
<evidence type="ECO:0000259" key="6">
    <source>
        <dbReference type="PROSITE" id="PS50801"/>
    </source>
</evidence>
<dbReference type="RefSeq" id="WP_106891537.1">
    <property type="nucleotide sequence ID" value="NZ_CP027860.1"/>
</dbReference>
<feature type="transmembrane region" description="Helical" evidence="5">
    <location>
        <begin position="182"/>
        <end position="200"/>
    </location>
</feature>
<dbReference type="KEGG" id="xba:C7S18_10585"/>
<name>A0A2P1PRY8_9GAMM</name>
<evidence type="ECO:0000256" key="4">
    <source>
        <dbReference type="ARBA" id="ARBA00023136"/>
    </source>
</evidence>
<reference evidence="7 8" key="2">
    <citation type="submission" date="2018-03" db="EMBL/GenBank/DDBJ databases">
        <authorList>
            <person name="Keele B.F."/>
        </authorList>
    </citation>
    <scope>NUCLEOTIDE SEQUENCE [LARGE SCALE GENOMIC DNA]</scope>
    <source>
        <strain evidence="7 8">D13</strain>
    </source>
</reference>
<feature type="transmembrane region" description="Helical" evidence="5">
    <location>
        <begin position="389"/>
        <end position="418"/>
    </location>
</feature>
<evidence type="ECO:0000313" key="8">
    <source>
        <dbReference type="Proteomes" id="UP000241074"/>
    </source>
</evidence>
<dbReference type="OrthoDB" id="9769739at2"/>
<feature type="transmembrane region" description="Helical" evidence="5">
    <location>
        <begin position="207"/>
        <end position="226"/>
    </location>
</feature>
<reference evidence="7 8" key="1">
    <citation type="submission" date="2018-03" db="EMBL/GenBank/DDBJ databases">
        <title>Ahniella affigens gen. nov., sp. nov., a gammaproteobacterium isolated from sandy soil near a stream.</title>
        <authorList>
            <person name="Ko Y."/>
            <person name="Kim J.-H."/>
        </authorList>
    </citation>
    <scope>NUCLEOTIDE SEQUENCE [LARGE SCALE GENOMIC DNA]</scope>
    <source>
        <strain evidence="7 8">D13</strain>
    </source>
</reference>
<keyword evidence="2 5" id="KW-0812">Transmembrane</keyword>
<dbReference type="InterPro" id="IPR011547">
    <property type="entry name" value="SLC26A/SulP_dom"/>
</dbReference>
<dbReference type="Pfam" id="PF01740">
    <property type="entry name" value="STAS"/>
    <property type="match status" value="1"/>
</dbReference>
<feature type="domain" description="STAS" evidence="6">
    <location>
        <begin position="447"/>
        <end position="558"/>
    </location>
</feature>
<dbReference type="AlphaFoldDB" id="A0A2P1PRY8"/>
<keyword evidence="4 5" id="KW-0472">Membrane</keyword>
<dbReference type="EMBL" id="CP027860">
    <property type="protein sequence ID" value="AVP97617.1"/>
    <property type="molecule type" value="Genomic_DNA"/>
</dbReference>
<gene>
    <name evidence="7" type="ORF">C7S18_10585</name>
</gene>
<dbReference type="InterPro" id="IPR001902">
    <property type="entry name" value="SLC26A/SulP_fam"/>
</dbReference>
<dbReference type="PANTHER" id="PTHR11814">
    <property type="entry name" value="SULFATE TRANSPORTER"/>
    <property type="match status" value="1"/>
</dbReference>
<protein>
    <submittedName>
        <fullName evidence="7">Sodium-independent anion transporter</fullName>
    </submittedName>
</protein>
<dbReference type="InterPro" id="IPR002645">
    <property type="entry name" value="STAS_dom"/>
</dbReference>
<dbReference type="Proteomes" id="UP000241074">
    <property type="component" value="Chromosome"/>
</dbReference>
<dbReference type="GO" id="GO:0055085">
    <property type="term" value="P:transmembrane transport"/>
    <property type="evidence" value="ECO:0007669"/>
    <property type="project" value="InterPro"/>
</dbReference>
<feature type="transmembrane region" description="Helical" evidence="5">
    <location>
        <begin position="34"/>
        <end position="54"/>
    </location>
</feature>
<dbReference type="Pfam" id="PF00916">
    <property type="entry name" value="Sulfate_transp"/>
    <property type="match status" value="1"/>
</dbReference>
<dbReference type="PROSITE" id="PS50801">
    <property type="entry name" value="STAS"/>
    <property type="match status" value="1"/>
</dbReference>
<feature type="transmembrane region" description="Helical" evidence="5">
    <location>
        <begin position="66"/>
        <end position="95"/>
    </location>
</feature>
<feature type="transmembrane region" description="Helical" evidence="5">
    <location>
        <begin position="259"/>
        <end position="281"/>
    </location>
</feature>